<dbReference type="GO" id="GO:0003824">
    <property type="term" value="F:catalytic activity"/>
    <property type="evidence" value="ECO:0007669"/>
    <property type="project" value="InterPro"/>
</dbReference>
<dbReference type="InterPro" id="IPR001242">
    <property type="entry name" value="Condensation_dom"/>
</dbReference>
<dbReference type="RefSeq" id="WP_132113328.1">
    <property type="nucleotide sequence ID" value="NZ_SLWS01000002.1"/>
</dbReference>
<evidence type="ECO:0000313" key="3">
    <source>
        <dbReference type="Proteomes" id="UP000295680"/>
    </source>
</evidence>
<proteinExistence type="predicted"/>
<comment type="caution">
    <text evidence="2">The sequence shown here is derived from an EMBL/GenBank/DDBJ whole genome shotgun (WGS) entry which is preliminary data.</text>
</comment>
<evidence type="ECO:0000313" key="2">
    <source>
        <dbReference type="EMBL" id="TCO61926.1"/>
    </source>
</evidence>
<evidence type="ECO:0000259" key="1">
    <source>
        <dbReference type="Pfam" id="PF00668"/>
    </source>
</evidence>
<dbReference type="GO" id="GO:0008610">
    <property type="term" value="P:lipid biosynthetic process"/>
    <property type="evidence" value="ECO:0007669"/>
    <property type="project" value="UniProtKB-ARBA"/>
</dbReference>
<dbReference type="AlphaFoldDB" id="A0A4R2JX67"/>
<accession>A0A4R2JX67</accession>
<gene>
    <name evidence="2" type="ORF">EV192_10263</name>
</gene>
<dbReference type="Gene3D" id="3.30.559.10">
    <property type="entry name" value="Chloramphenicol acetyltransferase-like domain"/>
    <property type="match status" value="1"/>
</dbReference>
<protein>
    <submittedName>
        <fullName evidence="2">Condensation domain-containing protein</fullName>
    </submittedName>
</protein>
<dbReference type="OrthoDB" id="2472181at2"/>
<keyword evidence="3" id="KW-1185">Reference proteome</keyword>
<dbReference type="Proteomes" id="UP000295680">
    <property type="component" value="Unassembled WGS sequence"/>
</dbReference>
<sequence length="527" mass="58594">MDTQTYPLTFGQEHHLTGVGRPSNGHSTSLHLVYRIIGPLSVGGVVSALRAVVRRNDCLRVALVLSGDGGLRQRLLPQPEDSRIVAAAAVQARSEEQFDRYVENMLTADLMSEADLVGDYPFRFRLFRYSADLHALFGVFQHVAVDDRARGLIASEIWQRYDGRIDPEEMTIESARLTFLDAVTNQRSRFEQRNGSAVREYWRDKIAGAPPVTQVWPSSKAQSTGSIHSLSLTGEALSGWRAECADMNLSEFQRAVAVFVAAILEVSPQDRLVVHVPIDQRTAADREVAGMFAVSLPLVINRADDLRSLSAQVQGELFKTMSRSHVPAGDLRTEYEKLSNGWSFPATRTVFANHFEHATDTRRLAPGELEIDSRYYLSRASTRAVGIELMVHTYSSRIEFVVGLVDSYFAPPDSDDFFARFTELLSSPSETLVRSVERHGLAEIRDSAGRVVMCADLHAMSEVVESHPAVRSTTVSLEHRENERDVLHAEVEATVSLSIDEIRDYCTSAAEPAEFVLVPNTFRVTVA</sequence>
<dbReference type="EMBL" id="SLWS01000002">
    <property type="protein sequence ID" value="TCO61926.1"/>
    <property type="molecule type" value="Genomic_DNA"/>
</dbReference>
<dbReference type="SUPFAM" id="SSF52777">
    <property type="entry name" value="CoA-dependent acyltransferases"/>
    <property type="match status" value="2"/>
</dbReference>
<dbReference type="InterPro" id="IPR023213">
    <property type="entry name" value="CAT-like_dom_sf"/>
</dbReference>
<dbReference type="Pfam" id="PF00668">
    <property type="entry name" value="Condensation"/>
    <property type="match status" value="1"/>
</dbReference>
<name>A0A4R2JX67_9PSEU</name>
<feature type="domain" description="Condensation" evidence="1">
    <location>
        <begin position="4"/>
        <end position="338"/>
    </location>
</feature>
<dbReference type="Gene3D" id="3.30.559.30">
    <property type="entry name" value="Nonribosomal peptide synthetase, condensation domain"/>
    <property type="match status" value="1"/>
</dbReference>
<organism evidence="2 3">
    <name type="scientific">Actinocrispum wychmicini</name>
    <dbReference type="NCBI Taxonomy" id="1213861"/>
    <lineage>
        <taxon>Bacteria</taxon>
        <taxon>Bacillati</taxon>
        <taxon>Actinomycetota</taxon>
        <taxon>Actinomycetes</taxon>
        <taxon>Pseudonocardiales</taxon>
        <taxon>Pseudonocardiaceae</taxon>
        <taxon>Actinocrispum</taxon>
    </lineage>
</organism>
<reference evidence="2 3" key="1">
    <citation type="submission" date="2019-03" db="EMBL/GenBank/DDBJ databases">
        <title>Genomic Encyclopedia of Type Strains, Phase IV (KMG-IV): sequencing the most valuable type-strain genomes for metagenomic binning, comparative biology and taxonomic classification.</title>
        <authorList>
            <person name="Goeker M."/>
        </authorList>
    </citation>
    <scope>NUCLEOTIDE SEQUENCE [LARGE SCALE GENOMIC DNA]</scope>
    <source>
        <strain evidence="2 3">DSM 45934</strain>
    </source>
</reference>